<keyword evidence="3" id="KW-1185">Reference proteome</keyword>
<gene>
    <name evidence="2" type="ORF">VM1G_11557</name>
</gene>
<reference evidence="2" key="1">
    <citation type="submission" date="2014-12" db="EMBL/GenBank/DDBJ databases">
        <title>Genome Sequence of Valsa Canker Pathogens Uncovers a Specific Adaption of Colonization on Woody Bark.</title>
        <authorList>
            <person name="Yin Z."/>
            <person name="Liu H."/>
            <person name="Gao X."/>
            <person name="Li Z."/>
            <person name="Song N."/>
            <person name="Ke X."/>
            <person name="Dai Q."/>
            <person name="Wu Y."/>
            <person name="Sun Y."/>
            <person name="Xu J.-R."/>
            <person name="Kang Z.K."/>
            <person name="Wang L."/>
            <person name="Huang L."/>
        </authorList>
    </citation>
    <scope>NUCLEOTIDE SEQUENCE [LARGE SCALE GENOMIC DNA]</scope>
    <source>
        <strain evidence="2">03-8</strain>
    </source>
</reference>
<evidence type="ECO:0000256" key="1">
    <source>
        <dbReference type="SAM" id="Phobius"/>
    </source>
</evidence>
<name>A0A194VX42_CYTMA</name>
<accession>A0A194VX42</accession>
<dbReference type="AlphaFoldDB" id="A0A194VX42"/>
<protein>
    <submittedName>
        <fullName evidence="2">Uncharacterized protein</fullName>
    </submittedName>
</protein>
<sequence>MRTVWTGSVKFQGFCSKQAAIPASQHLSNPREMLTGVATPTPTQPFRQGYLGMQIWGTGDSKTQGGHVPFRRARNIVNLLIVNLPIVNLLIVNLLIVQLPIFA</sequence>
<keyword evidence="1" id="KW-1133">Transmembrane helix</keyword>
<dbReference type="EMBL" id="CM003101">
    <property type="protein sequence ID" value="KUI68443.1"/>
    <property type="molecule type" value="Genomic_DNA"/>
</dbReference>
<keyword evidence="1" id="KW-0472">Membrane</keyword>
<keyword evidence="1" id="KW-0812">Transmembrane</keyword>
<proteinExistence type="predicted"/>
<evidence type="ECO:0000313" key="3">
    <source>
        <dbReference type="Proteomes" id="UP000078559"/>
    </source>
</evidence>
<feature type="transmembrane region" description="Helical" evidence="1">
    <location>
        <begin position="76"/>
        <end position="101"/>
    </location>
</feature>
<organism evidence="2 3">
    <name type="scientific">Cytospora mali</name>
    <name type="common">Apple Valsa canker fungus</name>
    <name type="synonym">Valsa mali</name>
    <dbReference type="NCBI Taxonomy" id="578113"/>
    <lineage>
        <taxon>Eukaryota</taxon>
        <taxon>Fungi</taxon>
        <taxon>Dikarya</taxon>
        <taxon>Ascomycota</taxon>
        <taxon>Pezizomycotina</taxon>
        <taxon>Sordariomycetes</taxon>
        <taxon>Sordariomycetidae</taxon>
        <taxon>Diaporthales</taxon>
        <taxon>Cytosporaceae</taxon>
        <taxon>Cytospora</taxon>
    </lineage>
</organism>
<dbReference type="Proteomes" id="UP000078559">
    <property type="component" value="Chromosome 4"/>
</dbReference>
<evidence type="ECO:0000313" key="2">
    <source>
        <dbReference type="EMBL" id="KUI68443.1"/>
    </source>
</evidence>